<dbReference type="Proteomes" id="UP000218785">
    <property type="component" value="Chromosome"/>
</dbReference>
<protein>
    <submittedName>
        <fullName evidence="1">Uncharacterized protein</fullName>
    </submittedName>
</protein>
<sequence length="67" mass="7450">MNEESLQTPPSQSICHDCAFHIKVEDFIECIHPEESGINCARVMFCSSFNPAQEIDSPCVTFGNDEA</sequence>
<accession>A0A1Z4MVI2</accession>
<proteinExistence type="predicted"/>
<organism evidence="1 2">
    <name type="scientific">Tolypothrix tenuis PCC 7101</name>
    <dbReference type="NCBI Taxonomy" id="231146"/>
    <lineage>
        <taxon>Bacteria</taxon>
        <taxon>Bacillati</taxon>
        <taxon>Cyanobacteriota</taxon>
        <taxon>Cyanophyceae</taxon>
        <taxon>Nostocales</taxon>
        <taxon>Tolypothrichaceae</taxon>
        <taxon>Tolypothrix</taxon>
    </lineage>
</organism>
<dbReference type="AlphaFoldDB" id="A0A1Z4MVI2"/>
<dbReference type="RefSeq" id="WP_096574539.1">
    <property type="nucleotide sequence ID" value="NZ_CAWNJS010000001.1"/>
</dbReference>
<keyword evidence="2" id="KW-1185">Reference proteome</keyword>
<reference evidence="1 2" key="1">
    <citation type="submission" date="2017-06" db="EMBL/GenBank/DDBJ databases">
        <title>Genome sequencing of cyanobaciteial culture collection at National Institute for Environmental Studies (NIES).</title>
        <authorList>
            <person name="Hirose Y."/>
            <person name="Shimura Y."/>
            <person name="Fujisawa T."/>
            <person name="Nakamura Y."/>
            <person name="Kawachi M."/>
        </authorList>
    </citation>
    <scope>NUCLEOTIDE SEQUENCE [LARGE SCALE GENOMIC DNA]</scope>
    <source>
        <strain evidence="1 2">NIES-37</strain>
    </source>
</reference>
<name>A0A1Z4MVI2_9CYAN</name>
<evidence type="ECO:0000313" key="2">
    <source>
        <dbReference type="Proteomes" id="UP000218785"/>
    </source>
</evidence>
<gene>
    <name evidence="1" type="ORF">NIES37_14380</name>
</gene>
<dbReference type="EMBL" id="AP018248">
    <property type="protein sequence ID" value="BAY97496.1"/>
    <property type="molecule type" value="Genomic_DNA"/>
</dbReference>
<dbReference type="KEGG" id="ttq:NIES37_14380"/>
<evidence type="ECO:0000313" key="1">
    <source>
        <dbReference type="EMBL" id="BAY97496.1"/>
    </source>
</evidence>